<evidence type="ECO:0000313" key="1">
    <source>
        <dbReference type="EMBL" id="KAI3693010.1"/>
    </source>
</evidence>
<organism evidence="1 2">
    <name type="scientific">Arctium lappa</name>
    <name type="common">Greater burdock</name>
    <name type="synonym">Lappa major</name>
    <dbReference type="NCBI Taxonomy" id="4217"/>
    <lineage>
        <taxon>Eukaryota</taxon>
        <taxon>Viridiplantae</taxon>
        <taxon>Streptophyta</taxon>
        <taxon>Embryophyta</taxon>
        <taxon>Tracheophyta</taxon>
        <taxon>Spermatophyta</taxon>
        <taxon>Magnoliopsida</taxon>
        <taxon>eudicotyledons</taxon>
        <taxon>Gunneridae</taxon>
        <taxon>Pentapetalae</taxon>
        <taxon>asterids</taxon>
        <taxon>campanulids</taxon>
        <taxon>Asterales</taxon>
        <taxon>Asteraceae</taxon>
        <taxon>Carduoideae</taxon>
        <taxon>Cardueae</taxon>
        <taxon>Arctiinae</taxon>
        <taxon>Arctium</taxon>
    </lineage>
</organism>
<comment type="caution">
    <text evidence="1">The sequence shown here is derived from an EMBL/GenBank/DDBJ whole genome shotgun (WGS) entry which is preliminary data.</text>
</comment>
<proteinExistence type="predicted"/>
<evidence type="ECO:0000313" key="2">
    <source>
        <dbReference type="Proteomes" id="UP001055879"/>
    </source>
</evidence>
<protein>
    <submittedName>
        <fullName evidence="1">Uncharacterized protein</fullName>
    </submittedName>
</protein>
<gene>
    <name evidence="1" type="ORF">L6452_32837</name>
</gene>
<reference evidence="2" key="1">
    <citation type="journal article" date="2022" name="Mol. Ecol. Resour.">
        <title>The genomes of chicory, endive, great burdock and yacon provide insights into Asteraceae palaeo-polyploidization history and plant inulin production.</title>
        <authorList>
            <person name="Fan W."/>
            <person name="Wang S."/>
            <person name="Wang H."/>
            <person name="Wang A."/>
            <person name="Jiang F."/>
            <person name="Liu H."/>
            <person name="Zhao H."/>
            <person name="Xu D."/>
            <person name="Zhang Y."/>
        </authorList>
    </citation>
    <scope>NUCLEOTIDE SEQUENCE [LARGE SCALE GENOMIC DNA]</scope>
    <source>
        <strain evidence="2">cv. Niubang</strain>
    </source>
</reference>
<reference evidence="1 2" key="2">
    <citation type="journal article" date="2022" name="Mol. Ecol. Resour.">
        <title>The genomes of chicory, endive, great burdock and yacon provide insights into Asteraceae paleo-polyploidization history and plant inulin production.</title>
        <authorList>
            <person name="Fan W."/>
            <person name="Wang S."/>
            <person name="Wang H."/>
            <person name="Wang A."/>
            <person name="Jiang F."/>
            <person name="Liu H."/>
            <person name="Zhao H."/>
            <person name="Xu D."/>
            <person name="Zhang Y."/>
        </authorList>
    </citation>
    <scope>NUCLEOTIDE SEQUENCE [LARGE SCALE GENOMIC DNA]</scope>
    <source>
        <strain evidence="2">cv. Niubang</strain>
    </source>
</reference>
<name>A0ACB8ZA21_ARCLA</name>
<dbReference type="Proteomes" id="UP001055879">
    <property type="component" value="Linkage Group LG11"/>
</dbReference>
<keyword evidence="2" id="KW-1185">Reference proteome</keyword>
<sequence>MNREPLVGDKEGLLKLPTDKALLEDPVFRSLVEKYAMVSHRPNLPEPNQLTPTSRLNPDSFRVERLPGPPVQATPRPPPGEHAPGLPRLSRLPGSSCVIELPGLPRLSKLPGHPGASCSRVSPG</sequence>
<accession>A0ACB8ZA21</accession>
<dbReference type="EMBL" id="CM042057">
    <property type="protein sequence ID" value="KAI3693010.1"/>
    <property type="molecule type" value="Genomic_DNA"/>
</dbReference>